<dbReference type="OrthoDB" id="5523140at2"/>
<dbReference type="InterPro" id="IPR038396">
    <property type="entry name" value="SpoIIAA-like_sf"/>
</dbReference>
<dbReference type="RefSeq" id="WP_006974870.1">
    <property type="nucleotide sequence ID" value="NZ_ABCS01000076.1"/>
</dbReference>
<sequence>MDHRVRWDEANHCARIELVGEFRPEHVDSLLDQSKALIHGLERRLVLLDHAESPGAIPRATRRELEARAAELDYHRMAFCGMDNFNRVVARIIIALIGRSDRVGFFEDQAQALAWLREG</sequence>
<evidence type="ECO:0000313" key="1">
    <source>
        <dbReference type="EMBL" id="EDM75969.1"/>
    </source>
</evidence>
<dbReference type="Proteomes" id="UP000005801">
    <property type="component" value="Unassembled WGS sequence"/>
</dbReference>
<accession>A6GDT0</accession>
<dbReference type="InterPro" id="IPR036513">
    <property type="entry name" value="STAS_dom_sf"/>
</dbReference>
<gene>
    <name evidence="1" type="ORF">PPSIR1_19889</name>
</gene>
<evidence type="ECO:0000313" key="2">
    <source>
        <dbReference type="Proteomes" id="UP000005801"/>
    </source>
</evidence>
<reference evidence="1 2" key="1">
    <citation type="submission" date="2007-06" db="EMBL/GenBank/DDBJ databases">
        <authorList>
            <person name="Shimkets L."/>
            <person name="Ferriera S."/>
            <person name="Johnson J."/>
            <person name="Kravitz S."/>
            <person name="Beeson K."/>
            <person name="Sutton G."/>
            <person name="Rogers Y.-H."/>
            <person name="Friedman R."/>
            <person name="Frazier M."/>
            <person name="Venter J.C."/>
        </authorList>
    </citation>
    <scope>NUCLEOTIDE SEQUENCE [LARGE SCALE GENOMIC DNA]</scope>
    <source>
        <strain evidence="1 2">SIR-1</strain>
    </source>
</reference>
<dbReference type="AlphaFoldDB" id="A6GDT0"/>
<proteinExistence type="predicted"/>
<dbReference type="STRING" id="391625.PPSIR1_19889"/>
<dbReference type="Gene3D" id="3.40.50.10600">
    <property type="entry name" value="SpoIIaa-like domains"/>
    <property type="match status" value="1"/>
</dbReference>
<comment type="caution">
    <text evidence="1">The sequence shown here is derived from an EMBL/GenBank/DDBJ whole genome shotgun (WGS) entry which is preliminary data.</text>
</comment>
<evidence type="ECO:0008006" key="3">
    <source>
        <dbReference type="Google" id="ProtNLM"/>
    </source>
</evidence>
<dbReference type="EMBL" id="ABCS01000076">
    <property type="protein sequence ID" value="EDM75969.1"/>
    <property type="molecule type" value="Genomic_DNA"/>
</dbReference>
<protein>
    <recommendedName>
        <fullName evidence="3">STAS/SEC14 domain-containing protein</fullName>
    </recommendedName>
</protein>
<keyword evidence="2" id="KW-1185">Reference proteome</keyword>
<dbReference type="SUPFAM" id="SSF52091">
    <property type="entry name" value="SpoIIaa-like"/>
    <property type="match status" value="1"/>
</dbReference>
<organism evidence="1 2">
    <name type="scientific">Plesiocystis pacifica SIR-1</name>
    <dbReference type="NCBI Taxonomy" id="391625"/>
    <lineage>
        <taxon>Bacteria</taxon>
        <taxon>Pseudomonadati</taxon>
        <taxon>Myxococcota</taxon>
        <taxon>Polyangia</taxon>
        <taxon>Nannocystales</taxon>
        <taxon>Nannocystaceae</taxon>
        <taxon>Plesiocystis</taxon>
    </lineage>
</organism>
<name>A6GDT0_9BACT</name>